<feature type="domain" description="Par3/HAL N-terminal" evidence="5">
    <location>
        <begin position="2"/>
        <end position="35"/>
    </location>
</feature>
<dbReference type="AlphaFoldDB" id="V8NKD4"/>
<keyword evidence="2" id="KW-0677">Repeat</keyword>
<dbReference type="GO" id="GO:0045197">
    <property type="term" value="P:establishment or maintenance of epithelial cell apical/basal polarity"/>
    <property type="evidence" value="ECO:0007669"/>
    <property type="project" value="TreeGrafter"/>
</dbReference>
<dbReference type="OrthoDB" id="6264899at2759"/>
<dbReference type="GO" id="GO:0030010">
    <property type="term" value="P:establishment of cell polarity"/>
    <property type="evidence" value="ECO:0007669"/>
    <property type="project" value="TreeGrafter"/>
</dbReference>
<evidence type="ECO:0000256" key="2">
    <source>
        <dbReference type="ARBA" id="ARBA00022737"/>
    </source>
</evidence>
<accession>V8NKD4</accession>
<keyword evidence="7" id="KW-1185">Reference proteome</keyword>
<dbReference type="EMBL" id="AZIM01003198">
    <property type="protein sequence ID" value="ETE62515.1"/>
    <property type="molecule type" value="Genomic_DNA"/>
</dbReference>
<sequence>NPSHWVNVHHLEYTDGGILDPDDILADVVEDKDKMPVWLISGSSLEKHIHITYSPEQSVSEISYFLKDLQKSRRCRPTGREAKVFYSDDGETLHRLLNKTLWLLCHVRSLFCSSLKICTESKERIVRIDDQEQSFLRNGPAAWLKGFPAPLAKHGALRVSALVWQRSVISGQADKEGPRSQKASKAEEQDAMRRQRPLEKQVEKSQRAAGGRSLRSPPPDESVSAIQTPVLQAEPGPAPAKNTAQLGPEADVGETVGDIPAPLDQFFFEPILRTEIALCNFVSHCCQKKDKSQLFTFKIP</sequence>
<dbReference type="GO" id="GO:0000226">
    <property type="term" value="P:microtubule cytoskeleton organization"/>
    <property type="evidence" value="ECO:0007669"/>
    <property type="project" value="TreeGrafter"/>
</dbReference>
<dbReference type="GO" id="GO:0035091">
    <property type="term" value="F:phosphatidylinositol binding"/>
    <property type="evidence" value="ECO:0007669"/>
    <property type="project" value="TreeGrafter"/>
</dbReference>
<name>V8NKD4_OPHHA</name>
<comment type="caution">
    <text evidence="6">The sequence shown here is derived from an EMBL/GenBank/DDBJ whole genome shotgun (WGS) entry which is preliminary data.</text>
</comment>
<feature type="non-terminal residue" evidence="6">
    <location>
        <position position="300"/>
    </location>
</feature>
<dbReference type="PANTHER" id="PTHR16484">
    <property type="entry name" value="PARTITIONING DEFECTIVE 3 RELATED"/>
    <property type="match status" value="1"/>
</dbReference>
<dbReference type="GO" id="GO:0043296">
    <property type="term" value="C:apical junction complex"/>
    <property type="evidence" value="ECO:0007669"/>
    <property type="project" value="TreeGrafter"/>
</dbReference>
<dbReference type="GO" id="GO:0005938">
    <property type="term" value="C:cell cortex"/>
    <property type="evidence" value="ECO:0007669"/>
    <property type="project" value="TreeGrafter"/>
</dbReference>
<dbReference type="Pfam" id="PF12053">
    <property type="entry name" value="Par3_HAL_N_term"/>
    <property type="match status" value="1"/>
</dbReference>
<evidence type="ECO:0000313" key="7">
    <source>
        <dbReference type="Proteomes" id="UP000018936"/>
    </source>
</evidence>
<evidence type="ECO:0000313" key="6">
    <source>
        <dbReference type="EMBL" id="ETE62515.1"/>
    </source>
</evidence>
<feature type="region of interest" description="Disordered" evidence="4">
    <location>
        <begin position="172"/>
        <end position="223"/>
    </location>
</feature>
<keyword evidence="3" id="KW-0131">Cell cycle</keyword>
<dbReference type="Gene3D" id="3.10.20.90">
    <property type="entry name" value="Phosphatidylinositol 3-kinase Catalytic Subunit, Chain A, domain 1"/>
    <property type="match status" value="1"/>
</dbReference>
<protein>
    <recommendedName>
        <fullName evidence="5">Par3/HAL N-terminal domain-containing protein</fullName>
    </recommendedName>
</protein>
<dbReference type="GO" id="GO:0016324">
    <property type="term" value="C:apical plasma membrane"/>
    <property type="evidence" value="ECO:0007669"/>
    <property type="project" value="TreeGrafter"/>
</dbReference>
<evidence type="ECO:0000256" key="3">
    <source>
        <dbReference type="ARBA" id="ARBA00023306"/>
    </source>
</evidence>
<feature type="compositionally biased region" description="Basic and acidic residues" evidence="4">
    <location>
        <begin position="173"/>
        <end position="206"/>
    </location>
</feature>
<dbReference type="InterPro" id="IPR021922">
    <property type="entry name" value="Par3/HAL_N"/>
</dbReference>
<evidence type="ECO:0000256" key="4">
    <source>
        <dbReference type="SAM" id="MobiDB-lite"/>
    </source>
</evidence>
<dbReference type="Proteomes" id="UP000018936">
    <property type="component" value="Unassembled WGS sequence"/>
</dbReference>
<dbReference type="GO" id="GO:0005912">
    <property type="term" value="C:adherens junction"/>
    <property type="evidence" value="ECO:0007669"/>
    <property type="project" value="TreeGrafter"/>
</dbReference>
<dbReference type="InterPro" id="IPR052213">
    <property type="entry name" value="PAR3"/>
</dbReference>
<proteinExistence type="predicted"/>
<feature type="non-terminal residue" evidence="6">
    <location>
        <position position="1"/>
    </location>
</feature>
<reference evidence="6 7" key="1">
    <citation type="journal article" date="2013" name="Proc. Natl. Acad. Sci. U.S.A.">
        <title>The king cobra genome reveals dynamic gene evolution and adaptation in the snake venom system.</title>
        <authorList>
            <person name="Vonk F.J."/>
            <person name="Casewell N.R."/>
            <person name="Henkel C.V."/>
            <person name="Heimberg A.M."/>
            <person name="Jansen H.J."/>
            <person name="McCleary R.J."/>
            <person name="Kerkkamp H.M."/>
            <person name="Vos R.A."/>
            <person name="Guerreiro I."/>
            <person name="Calvete J.J."/>
            <person name="Wuster W."/>
            <person name="Woods A.E."/>
            <person name="Logan J.M."/>
            <person name="Harrison R.A."/>
            <person name="Castoe T.A."/>
            <person name="de Koning A.P."/>
            <person name="Pollock D.D."/>
            <person name="Yandell M."/>
            <person name="Calderon D."/>
            <person name="Renjifo C."/>
            <person name="Currier R.B."/>
            <person name="Salgado D."/>
            <person name="Pla D."/>
            <person name="Sanz L."/>
            <person name="Hyder A.S."/>
            <person name="Ribeiro J.M."/>
            <person name="Arntzen J.W."/>
            <person name="van den Thillart G.E."/>
            <person name="Boetzer M."/>
            <person name="Pirovano W."/>
            <person name="Dirks R.P."/>
            <person name="Spaink H.P."/>
            <person name="Duboule D."/>
            <person name="McGlinn E."/>
            <person name="Kini R.M."/>
            <person name="Richardson M.K."/>
        </authorList>
    </citation>
    <scope>NUCLEOTIDE SEQUENCE</scope>
    <source>
        <tissue evidence="6">Blood</tissue>
    </source>
</reference>
<dbReference type="GO" id="GO:0008104">
    <property type="term" value="P:intracellular protein localization"/>
    <property type="evidence" value="ECO:0007669"/>
    <property type="project" value="TreeGrafter"/>
</dbReference>
<evidence type="ECO:0000256" key="1">
    <source>
        <dbReference type="ARBA" id="ARBA00022618"/>
    </source>
</evidence>
<evidence type="ECO:0000259" key="5">
    <source>
        <dbReference type="Pfam" id="PF12053"/>
    </source>
</evidence>
<dbReference type="GO" id="GO:0007155">
    <property type="term" value="P:cell adhesion"/>
    <property type="evidence" value="ECO:0007669"/>
    <property type="project" value="TreeGrafter"/>
</dbReference>
<dbReference type="GO" id="GO:0051660">
    <property type="term" value="P:establishment of centrosome localization"/>
    <property type="evidence" value="ECO:0007669"/>
    <property type="project" value="TreeGrafter"/>
</dbReference>
<gene>
    <name evidence="6" type="ORF">L345_11728</name>
</gene>
<dbReference type="GO" id="GO:0051301">
    <property type="term" value="P:cell division"/>
    <property type="evidence" value="ECO:0007669"/>
    <property type="project" value="UniProtKB-KW"/>
</dbReference>
<organism evidence="6 7">
    <name type="scientific">Ophiophagus hannah</name>
    <name type="common">King cobra</name>
    <name type="synonym">Naja hannah</name>
    <dbReference type="NCBI Taxonomy" id="8665"/>
    <lineage>
        <taxon>Eukaryota</taxon>
        <taxon>Metazoa</taxon>
        <taxon>Chordata</taxon>
        <taxon>Craniata</taxon>
        <taxon>Vertebrata</taxon>
        <taxon>Euteleostomi</taxon>
        <taxon>Lepidosauria</taxon>
        <taxon>Squamata</taxon>
        <taxon>Bifurcata</taxon>
        <taxon>Unidentata</taxon>
        <taxon>Episquamata</taxon>
        <taxon>Toxicofera</taxon>
        <taxon>Serpentes</taxon>
        <taxon>Colubroidea</taxon>
        <taxon>Elapidae</taxon>
        <taxon>Elapinae</taxon>
        <taxon>Ophiophagus</taxon>
    </lineage>
</organism>
<keyword evidence="1" id="KW-0132">Cell division</keyword>
<dbReference type="PANTHER" id="PTHR16484:SF4">
    <property type="entry name" value="PARTITIONING DEFECTIVE 3 HOMOLOG B"/>
    <property type="match status" value="1"/>
</dbReference>